<evidence type="ECO:0000256" key="5">
    <source>
        <dbReference type="ARBA" id="ARBA00022777"/>
    </source>
</evidence>
<dbReference type="InterPro" id="IPR029056">
    <property type="entry name" value="Ribokinase-like"/>
</dbReference>
<dbReference type="Proteomes" id="UP001344447">
    <property type="component" value="Unassembled WGS sequence"/>
</dbReference>
<dbReference type="EC" id="2.7.1.35" evidence="2"/>
<evidence type="ECO:0000313" key="9">
    <source>
        <dbReference type="Proteomes" id="UP001344447"/>
    </source>
</evidence>
<evidence type="ECO:0000256" key="4">
    <source>
        <dbReference type="ARBA" id="ARBA00022741"/>
    </source>
</evidence>
<comment type="similarity">
    <text evidence="1">Belongs to the pyridoxine kinase family.</text>
</comment>
<keyword evidence="3" id="KW-0808">Transferase</keyword>
<dbReference type="Pfam" id="PF08543">
    <property type="entry name" value="Phos_pyr_kin"/>
    <property type="match status" value="1"/>
</dbReference>
<dbReference type="GO" id="GO:0005829">
    <property type="term" value="C:cytosol"/>
    <property type="evidence" value="ECO:0007669"/>
    <property type="project" value="TreeGrafter"/>
</dbReference>
<keyword evidence="4" id="KW-0547">Nucleotide-binding</keyword>
<dbReference type="GO" id="GO:0008478">
    <property type="term" value="F:pyridoxal kinase activity"/>
    <property type="evidence" value="ECO:0007669"/>
    <property type="project" value="UniProtKB-EC"/>
</dbReference>
<evidence type="ECO:0000256" key="3">
    <source>
        <dbReference type="ARBA" id="ARBA00022679"/>
    </source>
</evidence>
<proteinExistence type="inferred from homology"/>
<dbReference type="InterPro" id="IPR013749">
    <property type="entry name" value="PM/HMP-P_kinase-1"/>
</dbReference>
<comment type="caution">
    <text evidence="8">The sequence shown here is derived from an EMBL/GenBank/DDBJ whole genome shotgun (WGS) entry which is preliminary data.</text>
</comment>
<keyword evidence="6" id="KW-0067">ATP-binding</keyword>
<dbReference type="InterPro" id="IPR004625">
    <property type="entry name" value="PyrdxlKinase"/>
</dbReference>
<dbReference type="EMBL" id="JAVFKY010000005">
    <property type="protein sequence ID" value="KAK5576187.1"/>
    <property type="molecule type" value="Genomic_DNA"/>
</dbReference>
<reference evidence="8 9" key="1">
    <citation type="submission" date="2023-11" db="EMBL/GenBank/DDBJ databases">
        <title>Dfirmibasis_genome.</title>
        <authorList>
            <person name="Edelbroek B."/>
            <person name="Kjellin J."/>
            <person name="Jerlstrom-Hultqvist J."/>
            <person name="Soderbom F."/>
        </authorList>
    </citation>
    <scope>NUCLEOTIDE SEQUENCE [LARGE SCALE GENOMIC DNA]</scope>
    <source>
        <strain evidence="8 9">TNS-C-14</strain>
    </source>
</reference>
<gene>
    <name evidence="8" type="ORF">RB653_007328</name>
</gene>
<dbReference type="PANTHER" id="PTHR10534">
    <property type="entry name" value="PYRIDOXAL KINASE"/>
    <property type="match status" value="1"/>
</dbReference>
<evidence type="ECO:0000313" key="8">
    <source>
        <dbReference type="EMBL" id="KAK5576187.1"/>
    </source>
</evidence>
<evidence type="ECO:0000256" key="2">
    <source>
        <dbReference type="ARBA" id="ARBA00012104"/>
    </source>
</evidence>
<dbReference type="SUPFAM" id="SSF53613">
    <property type="entry name" value="Ribokinase-like"/>
    <property type="match status" value="1"/>
</dbReference>
<name>A0AAN7YUJ6_9MYCE</name>
<sequence>MEPKVLSIQSWVCHGYVGNKCAVFALQHLGIEVDPINSVHLSNNTAYPTWKGESLTPNKLGDLFQGLEDNHLTSDYTHVLTGYNNSVETLHTVLKIVKKLKSENPNLIYVCDPVLGDNNELYVPKDLVEVYRNEVIPNADYIFPNQTEVEFLTGIKIKNDQDALKAIDEFHKMGVKNVVITSLFFESNPNDIIVIGSTINENNNNNNSNNNNKYNQFKIKVGPKFNDYYTGTGDLLSSLLLGWSIREPTDLSLVCEKAISILYNIISETHNSKKSIPSKKEKQYYELRLVQSRKFIENSEIRFKAEKLCG</sequence>
<dbReference type="NCBIfam" id="TIGR00687">
    <property type="entry name" value="pyridox_kin"/>
    <property type="match status" value="1"/>
</dbReference>
<dbReference type="GO" id="GO:0005524">
    <property type="term" value="F:ATP binding"/>
    <property type="evidence" value="ECO:0007669"/>
    <property type="project" value="UniProtKB-KW"/>
</dbReference>
<accession>A0AAN7YUJ6</accession>
<dbReference type="PANTHER" id="PTHR10534:SF2">
    <property type="entry name" value="PYRIDOXAL KINASE"/>
    <property type="match status" value="1"/>
</dbReference>
<evidence type="ECO:0000256" key="6">
    <source>
        <dbReference type="ARBA" id="ARBA00022840"/>
    </source>
</evidence>
<dbReference type="Gene3D" id="3.40.1190.20">
    <property type="match status" value="1"/>
</dbReference>
<evidence type="ECO:0000256" key="1">
    <source>
        <dbReference type="ARBA" id="ARBA00008805"/>
    </source>
</evidence>
<dbReference type="GO" id="GO:0009443">
    <property type="term" value="P:pyridoxal 5'-phosphate salvage"/>
    <property type="evidence" value="ECO:0007669"/>
    <property type="project" value="InterPro"/>
</dbReference>
<organism evidence="8 9">
    <name type="scientific">Dictyostelium firmibasis</name>
    <dbReference type="NCBI Taxonomy" id="79012"/>
    <lineage>
        <taxon>Eukaryota</taxon>
        <taxon>Amoebozoa</taxon>
        <taxon>Evosea</taxon>
        <taxon>Eumycetozoa</taxon>
        <taxon>Dictyostelia</taxon>
        <taxon>Dictyosteliales</taxon>
        <taxon>Dictyosteliaceae</taxon>
        <taxon>Dictyostelium</taxon>
    </lineage>
</organism>
<keyword evidence="9" id="KW-1185">Reference proteome</keyword>
<dbReference type="CDD" id="cd01173">
    <property type="entry name" value="pyridoxal_pyridoxamine_kinase"/>
    <property type="match status" value="1"/>
</dbReference>
<keyword evidence="5" id="KW-0418">Kinase</keyword>
<dbReference type="AlphaFoldDB" id="A0AAN7YUJ6"/>
<feature type="domain" description="Pyridoxamine kinase/Phosphomethylpyrimidine kinase" evidence="7">
    <location>
        <begin position="92"/>
        <end position="213"/>
    </location>
</feature>
<protein>
    <recommendedName>
        <fullName evidence="2">pyridoxal kinase</fullName>
        <ecNumber evidence="2">2.7.1.35</ecNumber>
    </recommendedName>
</protein>
<evidence type="ECO:0000259" key="7">
    <source>
        <dbReference type="Pfam" id="PF08543"/>
    </source>
</evidence>